<organism evidence="2 3">
    <name type="scientific">Candidatus Nitrosocosmicus arcticus</name>
    <dbReference type="NCBI Taxonomy" id="2035267"/>
    <lineage>
        <taxon>Archaea</taxon>
        <taxon>Nitrososphaerota</taxon>
        <taxon>Nitrososphaeria</taxon>
        <taxon>Nitrososphaerales</taxon>
        <taxon>Nitrososphaeraceae</taxon>
        <taxon>Candidatus Nitrosocosmicus</taxon>
    </lineage>
</organism>
<protein>
    <submittedName>
        <fullName evidence="2">Uncharacterized protein</fullName>
    </submittedName>
</protein>
<keyword evidence="1" id="KW-0472">Membrane</keyword>
<reference evidence="2 3" key="1">
    <citation type="journal article" date="2019" name="Front. Microbiol.">
        <title>Ammonia Oxidation by the Arctic Terrestrial Thaumarchaeote Candidatus Nitrosocosmicus arcticus Is Stimulated by Increasing Temperatures.</title>
        <authorList>
            <person name="Alves R.J.E."/>
            <person name="Kerou M."/>
            <person name="Zappe A."/>
            <person name="Bittner R."/>
            <person name="Abby S.S."/>
            <person name="Schmidt H.A."/>
            <person name="Pfeifer K."/>
            <person name="Schleper C."/>
        </authorList>
    </citation>
    <scope>NUCLEOTIDE SEQUENCE [LARGE SCALE GENOMIC DNA]</scope>
    <source>
        <strain evidence="2 3">Kfb</strain>
    </source>
</reference>
<accession>A0A557SX06</accession>
<evidence type="ECO:0000313" key="2">
    <source>
        <dbReference type="EMBL" id="TVP41135.1"/>
    </source>
</evidence>
<comment type="caution">
    <text evidence="2">The sequence shown here is derived from an EMBL/GenBank/DDBJ whole genome shotgun (WGS) entry which is preliminary data.</text>
</comment>
<feature type="transmembrane region" description="Helical" evidence="1">
    <location>
        <begin position="108"/>
        <end position="128"/>
    </location>
</feature>
<dbReference type="EMBL" id="VOAH01000004">
    <property type="protein sequence ID" value="TVP41135.1"/>
    <property type="molecule type" value="Genomic_DNA"/>
</dbReference>
<sequence>MIQPLNSKSISKLSAKSMIFLFISVEAISIVLYLSGIYPQFNVPNILSSAIITTLITIFFLKNTDTLENIDKSSLFFLLAFVCWFIAEILYGYLGFFQIDAYPSVADVFYLVGYLFLLLFLGFMNRLYKIEHGYIISALVTFSLFVFYVLYVSIYIFEVYTFSGSVINLTLLFVYPVVDLFIVVGAVMYYFRGKSISINKGHNFWIFISTAGFFSFIADLIFVYNDLFNFVENADLFDLFYNISYVLFGVAFIVKIKYTIEDNRNNLYAKKNKF</sequence>
<feature type="transmembrane region" description="Helical" evidence="1">
    <location>
        <begin position="236"/>
        <end position="254"/>
    </location>
</feature>
<feature type="transmembrane region" description="Helical" evidence="1">
    <location>
        <begin position="203"/>
        <end position="224"/>
    </location>
</feature>
<proteinExistence type="predicted"/>
<evidence type="ECO:0000313" key="3">
    <source>
        <dbReference type="Proteomes" id="UP000315289"/>
    </source>
</evidence>
<evidence type="ECO:0000256" key="1">
    <source>
        <dbReference type="SAM" id="Phobius"/>
    </source>
</evidence>
<feature type="transmembrane region" description="Helical" evidence="1">
    <location>
        <begin position="73"/>
        <end position="96"/>
    </location>
</feature>
<dbReference type="AlphaFoldDB" id="A0A557SX06"/>
<dbReference type="RefSeq" id="WP_144729293.1">
    <property type="nucleotide sequence ID" value="NZ_ML675580.1"/>
</dbReference>
<dbReference type="OrthoDB" id="12266at2157"/>
<name>A0A557SX06_9ARCH</name>
<feature type="transmembrane region" description="Helical" evidence="1">
    <location>
        <begin position="18"/>
        <end position="37"/>
    </location>
</feature>
<feature type="transmembrane region" description="Helical" evidence="1">
    <location>
        <begin position="43"/>
        <end position="61"/>
    </location>
</feature>
<keyword evidence="1" id="KW-0812">Transmembrane</keyword>
<dbReference type="Proteomes" id="UP000315289">
    <property type="component" value="Unassembled WGS sequence"/>
</dbReference>
<keyword evidence="3" id="KW-1185">Reference proteome</keyword>
<feature type="transmembrane region" description="Helical" evidence="1">
    <location>
        <begin position="135"/>
        <end position="157"/>
    </location>
</feature>
<feature type="transmembrane region" description="Helical" evidence="1">
    <location>
        <begin position="169"/>
        <end position="191"/>
    </location>
</feature>
<keyword evidence="1" id="KW-1133">Transmembrane helix</keyword>
<gene>
    <name evidence="2" type="ORF">NARC_40097</name>
</gene>